<dbReference type="SUPFAM" id="SSF46894">
    <property type="entry name" value="C-terminal effector domain of the bipartite response regulators"/>
    <property type="match status" value="1"/>
</dbReference>
<evidence type="ECO:0000313" key="4">
    <source>
        <dbReference type="Proteomes" id="UP000254220"/>
    </source>
</evidence>
<dbReference type="Proteomes" id="UP000254220">
    <property type="component" value="Unassembled WGS sequence"/>
</dbReference>
<accession>A0A379YMR9</accession>
<gene>
    <name evidence="3" type="primary">gadE</name>
    <name evidence="3" type="ORF">NCTC12420_05126</name>
</gene>
<sequence length="179" mass="21126">MHLIITRDRILFHGLASLIGEKKCMHIFQKQDICQHQHKNAVVIIDTLMNNILHSPLSDCIITLKPKRIIILSPFGIKRLYSVERVIFISRDIHPKEFCRVLLERKVIGSPTIYFTKKQHQILTLLMRMKNIRHIAEEIDITQKTLASHQYNIMLLLNLRQFSRLLTHPFANYLRNIDN</sequence>
<dbReference type="GO" id="GO:0003677">
    <property type="term" value="F:DNA binding"/>
    <property type="evidence" value="ECO:0007669"/>
    <property type="project" value="UniProtKB-KW"/>
</dbReference>
<protein>
    <submittedName>
        <fullName evidence="3">Transcriptional regulator gadE</fullName>
    </submittedName>
</protein>
<dbReference type="AlphaFoldDB" id="A0A379YMR9"/>
<evidence type="ECO:0000256" key="1">
    <source>
        <dbReference type="ARBA" id="ARBA00023125"/>
    </source>
</evidence>
<name>A0A379YMR9_SALER</name>
<keyword evidence="1" id="KW-0238">DNA-binding</keyword>
<dbReference type="EMBL" id="UGYB01000004">
    <property type="protein sequence ID" value="SUI47338.1"/>
    <property type="molecule type" value="Genomic_DNA"/>
</dbReference>
<evidence type="ECO:0000259" key="2">
    <source>
        <dbReference type="Pfam" id="PF00196"/>
    </source>
</evidence>
<dbReference type="InterPro" id="IPR016032">
    <property type="entry name" value="Sig_transdc_resp-reg_C-effctor"/>
</dbReference>
<dbReference type="Pfam" id="PF00196">
    <property type="entry name" value="GerE"/>
    <property type="match status" value="1"/>
</dbReference>
<feature type="domain" description="HTH luxR-type" evidence="2">
    <location>
        <begin position="115"/>
        <end position="161"/>
    </location>
</feature>
<reference evidence="3 4" key="1">
    <citation type="submission" date="2018-06" db="EMBL/GenBank/DDBJ databases">
        <authorList>
            <consortium name="Pathogen Informatics"/>
            <person name="Doyle S."/>
        </authorList>
    </citation>
    <scope>NUCLEOTIDE SEQUENCE [LARGE SCALE GENOMIC DNA]</scope>
    <source>
        <strain evidence="3 4">NCTC12420</strain>
    </source>
</reference>
<proteinExistence type="predicted"/>
<organism evidence="3 4">
    <name type="scientific">Salmonella enterica subsp. indica</name>
    <dbReference type="NCBI Taxonomy" id="59207"/>
    <lineage>
        <taxon>Bacteria</taxon>
        <taxon>Pseudomonadati</taxon>
        <taxon>Pseudomonadota</taxon>
        <taxon>Gammaproteobacteria</taxon>
        <taxon>Enterobacterales</taxon>
        <taxon>Enterobacteriaceae</taxon>
        <taxon>Salmonella</taxon>
    </lineage>
</organism>
<dbReference type="InterPro" id="IPR036388">
    <property type="entry name" value="WH-like_DNA-bd_sf"/>
</dbReference>
<dbReference type="Gene3D" id="1.10.10.10">
    <property type="entry name" value="Winged helix-like DNA-binding domain superfamily/Winged helix DNA-binding domain"/>
    <property type="match status" value="1"/>
</dbReference>
<evidence type="ECO:0000313" key="3">
    <source>
        <dbReference type="EMBL" id="SUI47338.1"/>
    </source>
</evidence>
<dbReference type="GO" id="GO:0006355">
    <property type="term" value="P:regulation of DNA-templated transcription"/>
    <property type="evidence" value="ECO:0007669"/>
    <property type="project" value="InterPro"/>
</dbReference>
<dbReference type="InterPro" id="IPR000792">
    <property type="entry name" value="Tscrpt_reg_LuxR_C"/>
</dbReference>